<proteinExistence type="predicted"/>
<dbReference type="AlphaFoldDB" id="A0A8H3YIH4"/>
<dbReference type="PANTHER" id="PTHR39336:SF3">
    <property type="entry name" value="PYRIDOXAMINE PHOSPHATE OXIDASE"/>
    <property type="match status" value="1"/>
</dbReference>
<keyword evidence="3" id="KW-1185">Reference proteome</keyword>
<organism evidence="2 3">
    <name type="scientific">Naganishia liquefaciens</name>
    <dbReference type="NCBI Taxonomy" id="104408"/>
    <lineage>
        <taxon>Eukaryota</taxon>
        <taxon>Fungi</taxon>
        <taxon>Dikarya</taxon>
        <taxon>Basidiomycota</taxon>
        <taxon>Agaricomycotina</taxon>
        <taxon>Tremellomycetes</taxon>
        <taxon>Filobasidiales</taxon>
        <taxon>Filobasidiaceae</taxon>
        <taxon>Naganishia</taxon>
    </lineage>
</organism>
<gene>
    <name evidence="2" type="ORF">NliqN6_6815</name>
</gene>
<comment type="caution">
    <text evidence="2">The sequence shown here is derived from an EMBL/GenBank/DDBJ whole genome shotgun (WGS) entry which is preliminary data.</text>
</comment>
<dbReference type="Gene3D" id="2.30.110.10">
    <property type="entry name" value="Electron Transport, Fmn-binding Protein, Chain A"/>
    <property type="match status" value="1"/>
</dbReference>
<evidence type="ECO:0000313" key="2">
    <source>
        <dbReference type="EMBL" id="GHJ90413.1"/>
    </source>
</evidence>
<dbReference type="OrthoDB" id="539398at2759"/>
<dbReference type="Proteomes" id="UP000620104">
    <property type="component" value="Unassembled WGS sequence"/>
</dbReference>
<accession>A0A8H3YIH4</accession>
<evidence type="ECO:0008006" key="4">
    <source>
        <dbReference type="Google" id="ProtNLM"/>
    </source>
</evidence>
<name>A0A8H3YIH4_9TREE</name>
<feature type="transmembrane region" description="Helical" evidence="1">
    <location>
        <begin position="317"/>
        <end position="334"/>
    </location>
</feature>
<protein>
    <recommendedName>
        <fullName evidence="4">Pyridoxamine 5'-phosphate oxidase putative domain-containing protein</fullName>
    </recommendedName>
</protein>
<keyword evidence="1" id="KW-1133">Transmembrane helix</keyword>
<keyword evidence="1" id="KW-0812">Transmembrane</keyword>
<reference evidence="2" key="1">
    <citation type="submission" date="2020-07" db="EMBL/GenBank/DDBJ databases">
        <title>Draft Genome Sequence of a Deep-Sea Yeast, Naganishia (Cryptococcus) liquefaciens strain N6.</title>
        <authorList>
            <person name="Han Y.W."/>
            <person name="Kajitani R."/>
            <person name="Morimoto H."/>
            <person name="Parhat M."/>
            <person name="Tsubouchi H."/>
            <person name="Bakenova O."/>
            <person name="Ogata M."/>
            <person name="Argunhan B."/>
            <person name="Aoki R."/>
            <person name="Kajiwara S."/>
            <person name="Itoh T."/>
            <person name="Iwasaki H."/>
        </authorList>
    </citation>
    <scope>NUCLEOTIDE SEQUENCE</scope>
    <source>
        <strain evidence="2">N6</strain>
    </source>
</reference>
<dbReference type="EMBL" id="BLZA01000058">
    <property type="protein sequence ID" value="GHJ90413.1"/>
    <property type="molecule type" value="Genomic_DNA"/>
</dbReference>
<dbReference type="PANTHER" id="PTHR39336">
    <property type="entry name" value="PYRIDOXAMINE PHOSPHATE OXIDASE FAMILY PROTEIN (AFU_ORTHOLOGUE AFUA_6G11440)"/>
    <property type="match status" value="1"/>
</dbReference>
<evidence type="ECO:0000256" key="1">
    <source>
        <dbReference type="SAM" id="Phobius"/>
    </source>
</evidence>
<dbReference type="InterPro" id="IPR012349">
    <property type="entry name" value="Split_barrel_FMN-bd"/>
</dbReference>
<keyword evidence="1" id="KW-0472">Membrane</keyword>
<sequence>MGAFYDEIPPNILEWIPKQKIFFVATAALRPKPGERAPDNRRNAAGRRVDEWGYVNVSPKEMALFEVVDKNTVRYQDLTGSGAETIAHLREPGNGKLTIMFVAFEGAPRVCRLFGTGAVLERTSPEFEAILPHGDPRIKSGCRAIIELKVDCVASSCGYSIPFFEYIKERPTLDVWARKRECLDLEIPYDDSADEEQQLRDTGNSITQRQAAMDDLLKTPIPAEGKGGLRQYWDFKNSMSLDGLPALSNLAPTSGSNTPEPYGRFENGNAKAAPAMPLPTVVHGKLSSPKASYTPEEVKGIVMRERRRMQSNWKADLYIWFSLLVLGLAIGYGFKDTLDVLLRKMV</sequence>
<evidence type="ECO:0000313" key="3">
    <source>
        <dbReference type="Proteomes" id="UP000620104"/>
    </source>
</evidence>